<dbReference type="InterPro" id="IPR012337">
    <property type="entry name" value="RNaseH-like_sf"/>
</dbReference>
<accession>A0A067SNH6</accession>
<evidence type="ECO:0008006" key="3">
    <source>
        <dbReference type="Google" id="ProtNLM"/>
    </source>
</evidence>
<organism evidence="1 2">
    <name type="scientific">Galerina marginata (strain CBS 339.88)</name>
    <dbReference type="NCBI Taxonomy" id="685588"/>
    <lineage>
        <taxon>Eukaryota</taxon>
        <taxon>Fungi</taxon>
        <taxon>Dikarya</taxon>
        <taxon>Basidiomycota</taxon>
        <taxon>Agaricomycotina</taxon>
        <taxon>Agaricomycetes</taxon>
        <taxon>Agaricomycetidae</taxon>
        <taxon>Agaricales</taxon>
        <taxon>Agaricineae</taxon>
        <taxon>Strophariaceae</taxon>
        <taxon>Galerina</taxon>
    </lineage>
</organism>
<sequence length="679" mass="75372">MASKQVSQSMDDNLILKVMCTIIYAFRRMFANSISLPGDDGYLSLLALTFLQKFGANLNEASQLGGIFHVRGNLWVAIAIDIAAQELLYGDPGASAPESAVIPCPSQNFQNDWFNSALFSYNALLHYFLPSQPLLQHTDNPVFGDLARISVLRDLVSLHIAASHLPDDLALPSEAFKGCECCLKLTAAQRSLAASASAGVSPGALVAASSASSVNHNLSKMATPSAIPTTLPALPRNDSSFFGPRSRKELHQSLDLAIVKLICVARLSPSLVDYPEWKEIYKLQTPRYVPASRTKLADSHIMSEQENVRQLQITELKNFQRLSVSFDGGSIMPTRKVMLLEGQECTDESHTGEWIANLVFRVIDLIGLDRFIAVSADNTGNTRVAREIVTSRFPNLLNLPDPTHHLNNAWKDIAALAYFASTVQRIQGVIKFFKHSNHAKSLLKDLRERLLLGPGLESISKTRFATLLWAAISLQRCLPAIRQLRVSGQINIPSYNNLFTQNMASLQFELRLTQFVAVGEGIARCIECLEATAKATATNPADIYLYWLAMLARMRQTLETCALPDDVCGQIRGIINSRWQEFFINGPTNVHLSAFYLNPTYLRSSIFKNPNPLSFSITLPARMPSKVPPGVRNPKTFEVFTFTQVFRMESMWRVESIWSPSIYFLAGGPAKVWSKSTWK</sequence>
<dbReference type="Proteomes" id="UP000027222">
    <property type="component" value="Unassembled WGS sequence"/>
</dbReference>
<dbReference type="EMBL" id="KL142388">
    <property type="protein sequence ID" value="KDR72460.1"/>
    <property type="molecule type" value="Genomic_DNA"/>
</dbReference>
<evidence type="ECO:0000313" key="1">
    <source>
        <dbReference type="EMBL" id="KDR72460.1"/>
    </source>
</evidence>
<evidence type="ECO:0000313" key="2">
    <source>
        <dbReference type="Proteomes" id="UP000027222"/>
    </source>
</evidence>
<proteinExistence type="predicted"/>
<dbReference type="STRING" id="685588.A0A067SNH6"/>
<dbReference type="HOGENOM" id="CLU_404918_0_0_1"/>
<reference evidence="2" key="1">
    <citation type="journal article" date="2014" name="Proc. Natl. Acad. Sci. U.S.A.">
        <title>Extensive sampling of basidiomycete genomes demonstrates inadequacy of the white-rot/brown-rot paradigm for wood decay fungi.</title>
        <authorList>
            <person name="Riley R."/>
            <person name="Salamov A.A."/>
            <person name="Brown D.W."/>
            <person name="Nagy L.G."/>
            <person name="Floudas D."/>
            <person name="Held B.W."/>
            <person name="Levasseur A."/>
            <person name="Lombard V."/>
            <person name="Morin E."/>
            <person name="Otillar R."/>
            <person name="Lindquist E.A."/>
            <person name="Sun H."/>
            <person name="LaButti K.M."/>
            <person name="Schmutz J."/>
            <person name="Jabbour D."/>
            <person name="Luo H."/>
            <person name="Baker S.E."/>
            <person name="Pisabarro A.G."/>
            <person name="Walton J.D."/>
            <person name="Blanchette R.A."/>
            <person name="Henrissat B."/>
            <person name="Martin F."/>
            <person name="Cullen D."/>
            <person name="Hibbett D.S."/>
            <person name="Grigoriev I.V."/>
        </authorList>
    </citation>
    <scope>NUCLEOTIDE SEQUENCE [LARGE SCALE GENOMIC DNA]</scope>
    <source>
        <strain evidence="2">CBS 339.88</strain>
    </source>
</reference>
<dbReference type="AlphaFoldDB" id="A0A067SNH6"/>
<gene>
    <name evidence="1" type="ORF">GALMADRAFT_142787</name>
</gene>
<dbReference type="OrthoDB" id="3236755at2759"/>
<keyword evidence="2" id="KW-1185">Reference proteome</keyword>
<name>A0A067SNH6_GALM3</name>
<protein>
    <recommendedName>
        <fullName evidence="3">DUF659 domain-containing protein</fullName>
    </recommendedName>
</protein>
<dbReference type="SUPFAM" id="SSF53098">
    <property type="entry name" value="Ribonuclease H-like"/>
    <property type="match status" value="1"/>
</dbReference>